<evidence type="ECO:0000256" key="5">
    <source>
        <dbReference type="ARBA" id="ARBA00023027"/>
    </source>
</evidence>
<evidence type="ECO:0000313" key="12">
    <source>
        <dbReference type="EMBL" id="AVM42540.1"/>
    </source>
</evidence>
<dbReference type="PIRSF" id="PIRSF000183">
    <property type="entry name" value="Alanine_dh"/>
    <property type="match status" value="1"/>
</dbReference>
<name>A0A2S0KND2_9FIRM</name>
<protein>
    <recommendedName>
        <fullName evidence="3 6">Alanine dehydrogenase</fullName>
        <ecNumber evidence="3 6">1.4.1.1</ecNumber>
    </recommendedName>
</protein>
<dbReference type="InterPro" id="IPR008143">
    <property type="entry name" value="Ala_DH/PNT_CS2"/>
</dbReference>
<feature type="binding site" evidence="9">
    <location>
        <position position="202"/>
    </location>
    <ligand>
        <name>NAD(+)</name>
        <dbReference type="ChEBI" id="CHEBI:57540"/>
    </ligand>
</feature>
<dbReference type="PANTHER" id="PTHR42795:SF1">
    <property type="entry name" value="ALANINE DEHYDROGENASE"/>
    <property type="match status" value="1"/>
</dbReference>
<sequence length="372" mass="39401">MIIGVPKEIKAQEGRVSATPAVVHQLVGAGHTVLVEKDAGLLSTFTNEEYKEAGAEVLDSAAEVWEKADLIYKVKEPLEEEFKYFREGLLIYTYLHLASAPELTKALVDNKVTGIAYETVQIGRATPLLKPMSEVAGRMAIQEGALHLKQTQGGLGILLGGVPGVTPANVVVVGGGVVGTAAVRIAVGMGARVTVLDNNLPRLAELVDIFGNRIETLYSNSLNLANATKDADMVVSTVLIPGHKAPQLITEEMVKNMKEGSVIVDVAIDQGGSTDLTAKHGPTTHQDPVFVEHGVINYAVANIPGAVPRTSTQALSNATSGYLLQIANKGLDAATERFPELALGVNTINGKVTNKAVANDLGYDYVEYKDAK</sequence>
<dbReference type="SMART" id="SM01003">
    <property type="entry name" value="AlaDh_PNT_N"/>
    <property type="match status" value="1"/>
</dbReference>
<dbReference type="InterPro" id="IPR008141">
    <property type="entry name" value="Ala_DH"/>
</dbReference>
<dbReference type="SUPFAM" id="SSF52283">
    <property type="entry name" value="Formate/glycerate dehydrogenase catalytic domain-like"/>
    <property type="match status" value="1"/>
</dbReference>
<feature type="binding site" evidence="9">
    <location>
        <position position="197"/>
    </location>
    <ligand>
        <name>NAD(+)</name>
        <dbReference type="ChEBI" id="CHEBI:57540"/>
    </ligand>
</feature>
<dbReference type="Pfam" id="PF01262">
    <property type="entry name" value="AlaDh_PNT_C"/>
    <property type="match status" value="1"/>
</dbReference>
<dbReference type="EC" id="1.4.1.1" evidence="3 6"/>
<feature type="binding site" evidence="9">
    <location>
        <position position="133"/>
    </location>
    <ligand>
        <name>NAD(+)</name>
        <dbReference type="ChEBI" id="CHEBI:57540"/>
    </ligand>
</feature>
<proteinExistence type="inferred from homology"/>
<dbReference type="InterPro" id="IPR007698">
    <property type="entry name" value="AlaDH/PNT_NAD(H)-bd"/>
</dbReference>
<evidence type="ECO:0000313" key="13">
    <source>
        <dbReference type="Proteomes" id="UP000237947"/>
    </source>
</evidence>
<evidence type="ECO:0000256" key="1">
    <source>
        <dbReference type="ARBA" id="ARBA00005206"/>
    </source>
</evidence>
<dbReference type="Pfam" id="PF05222">
    <property type="entry name" value="AlaDh_PNT_N"/>
    <property type="match status" value="1"/>
</dbReference>
<evidence type="ECO:0000259" key="11">
    <source>
        <dbReference type="SMART" id="SM01003"/>
    </source>
</evidence>
<dbReference type="InterPro" id="IPR036291">
    <property type="entry name" value="NAD(P)-bd_dom_sf"/>
</dbReference>
<comment type="pathway">
    <text evidence="1">Amino-acid degradation; L-alanine degradation via dehydrogenase pathway; NH(3) and pyruvate from L-alanine: step 1/1.</text>
</comment>
<evidence type="ECO:0000256" key="3">
    <source>
        <dbReference type="ARBA" id="ARBA00012897"/>
    </source>
</evidence>
<dbReference type="FunFam" id="3.40.50.720:FF:000049">
    <property type="entry name" value="Alanine dehydrogenase"/>
    <property type="match status" value="1"/>
</dbReference>
<accession>A0A2S0KND2</accession>
<keyword evidence="4 6" id="KW-0560">Oxidoreductase</keyword>
<dbReference type="PANTHER" id="PTHR42795">
    <property type="entry name" value="ALANINE DEHYDROGENASE"/>
    <property type="match status" value="1"/>
</dbReference>
<feature type="active site" description="Proton donor/acceptor" evidence="7">
    <location>
        <position position="96"/>
    </location>
</feature>
<dbReference type="GO" id="GO:0000286">
    <property type="term" value="F:alanine dehydrogenase activity"/>
    <property type="evidence" value="ECO:0007669"/>
    <property type="project" value="UniProtKB-UniRule"/>
</dbReference>
<dbReference type="InterPro" id="IPR007886">
    <property type="entry name" value="AlaDH/PNT_N"/>
</dbReference>
<comment type="similarity">
    <text evidence="2 6">Belongs to the AlaDH/PNT family.</text>
</comment>
<dbReference type="GO" id="GO:0000166">
    <property type="term" value="F:nucleotide binding"/>
    <property type="evidence" value="ECO:0007669"/>
    <property type="project" value="UniProtKB-KW"/>
</dbReference>
<evidence type="ECO:0000256" key="7">
    <source>
        <dbReference type="PIRSR" id="PIRSR000183-1"/>
    </source>
</evidence>
<feature type="binding site" evidence="8">
    <location>
        <position position="75"/>
    </location>
    <ligand>
        <name>substrate</name>
    </ligand>
</feature>
<dbReference type="AlphaFoldDB" id="A0A2S0KND2"/>
<evidence type="ECO:0000256" key="8">
    <source>
        <dbReference type="PIRSR" id="PIRSR000183-2"/>
    </source>
</evidence>
<dbReference type="EMBL" id="CP027226">
    <property type="protein sequence ID" value="AVM42540.1"/>
    <property type="molecule type" value="Genomic_DNA"/>
</dbReference>
<feature type="domain" description="Alanine dehydrogenase/pyridine nucleotide transhydrogenase NAD(H)-binding" evidence="10">
    <location>
        <begin position="148"/>
        <end position="299"/>
    </location>
</feature>
<evidence type="ECO:0000259" key="10">
    <source>
        <dbReference type="SMART" id="SM01002"/>
    </source>
</evidence>
<evidence type="ECO:0000256" key="6">
    <source>
        <dbReference type="PIRNR" id="PIRNR000183"/>
    </source>
</evidence>
<evidence type="ECO:0000256" key="9">
    <source>
        <dbReference type="PIRSR" id="PIRSR000183-3"/>
    </source>
</evidence>
<comment type="catalytic activity">
    <reaction evidence="6">
        <text>L-alanine + NAD(+) + H2O = pyruvate + NH4(+) + NADH + H(+)</text>
        <dbReference type="Rhea" id="RHEA:18405"/>
        <dbReference type="ChEBI" id="CHEBI:15361"/>
        <dbReference type="ChEBI" id="CHEBI:15377"/>
        <dbReference type="ChEBI" id="CHEBI:15378"/>
        <dbReference type="ChEBI" id="CHEBI:28938"/>
        <dbReference type="ChEBI" id="CHEBI:57540"/>
        <dbReference type="ChEBI" id="CHEBI:57945"/>
        <dbReference type="ChEBI" id="CHEBI:57972"/>
        <dbReference type="EC" id="1.4.1.1"/>
    </reaction>
</comment>
<feature type="binding site" evidence="8">
    <location>
        <position position="15"/>
    </location>
    <ligand>
        <name>substrate</name>
    </ligand>
</feature>
<dbReference type="SUPFAM" id="SSF51735">
    <property type="entry name" value="NAD(P)-binding Rossmann-fold domains"/>
    <property type="match status" value="1"/>
</dbReference>
<dbReference type="SMART" id="SM01002">
    <property type="entry name" value="AlaDh_PNT_C"/>
    <property type="match status" value="1"/>
</dbReference>
<evidence type="ECO:0000256" key="2">
    <source>
        <dbReference type="ARBA" id="ARBA00005689"/>
    </source>
</evidence>
<evidence type="ECO:0000256" key="4">
    <source>
        <dbReference type="ARBA" id="ARBA00023002"/>
    </source>
</evidence>
<feature type="binding site" evidence="9">
    <location>
        <begin position="266"/>
        <end position="269"/>
    </location>
    <ligand>
        <name>NAD(+)</name>
        <dbReference type="ChEBI" id="CHEBI:57540"/>
    </ligand>
</feature>
<dbReference type="UniPathway" id="UPA00527">
    <property type="reaction ID" value="UER00585"/>
</dbReference>
<feature type="active site" description="Proton donor/acceptor" evidence="7">
    <location>
        <position position="269"/>
    </location>
</feature>
<dbReference type="RefSeq" id="WP_106012496.1">
    <property type="nucleotide sequence ID" value="NZ_CP027226.1"/>
</dbReference>
<dbReference type="GO" id="GO:0042853">
    <property type="term" value="P:L-alanine catabolic process"/>
    <property type="evidence" value="ECO:0007669"/>
    <property type="project" value="UniProtKB-UniPathway"/>
</dbReference>
<keyword evidence="9" id="KW-0547">Nucleotide-binding</keyword>
<dbReference type="CDD" id="cd05305">
    <property type="entry name" value="L-AlaDH"/>
    <property type="match status" value="1"/>
</dbReference>
<keyword evidence="13" id="KW-1185">Reference proteome</keyword>
<feature type="domain" description="Alanine dehydrogenase/pyridine nucleotide transhydrogenase N-terminal" evidence="11">
    <location>
        <begin position="4"/>
        <end position="136"/>
    </location>
</feature>
<dbReference type="Gene3D" id="3.40.50.720">
    <property type="entry name" value="NAD(P)-binding Rossmann-like Domain"/>
    <property type="match status" value="2"/>
</dbReference>
<reference evidence="13" key="1">
    <citation type="submission" date="2018-02" db="EMBL/GenBank/DDBJ databases">
        <authorList>
            <person name="Holder M.E."/>
            <person name="Ajami N.J."/>
            <person name="Petrosino J.F."/>
        </authorList>
    </citation>
    <scope>NUCLEOTIDE SEQUENCE [LARGE SCALE GENOMIC DNA]</scope>
    <source>
        <strain evidence="13">CCUG 47711</strain>
    </source>
</reference>
<dbReference type="Proteomes" id="UP000237947">
    <property type="component" value="Chromosome"/>
</dbReference>
<feature type="binding site" evidence="9">
    <location>
        <begin position="238"/>
        <end position="239"/>
    </location>
    <ligand>
        <name>NAD(+)</name>
        <dbReference type="ChEBI" id="CHEBI:57540"/>
    </ligand>
</feature>
<feature type="binding site" evidence="9">
    <location>
        <position position="219"/>
    </location>
    <ligand>
        <name>NAD(+)</name>
        <dbReference type="ChEBI" id="CHEBI:57540"/>
    </ligand>
</feature>
<keyword evidence="5 6" id="KW-0520">NAD</keyword>
<dbReference type="GO" id="GO:0005886">
    <property type="term" value="C:plasma membrane"/>
    <property type="evidence" value="ECO:0007669"/>
    <property type="project" value="TreeGrafter"/>
</dbReference>
<dbReference type="KEGG" id="fsa:C5Q98_04595"/>
<dbReference type="PROSITE" id="PS00837">
    <property type="entry name" value="ALADH_PNT_2"/>
    <property type="match status" value="1"/>
</dbReference>
<dbReference type="OrthoDB" id="9804592at2"/>
<dbReference type="NCBIfam" id="TIGR00518">
    <property type="entry name" value="alaDH"/>
    <property type="match status" value="1"/>
</dbReference>
<organism evidence="12 13">
    <name type="scientific">Fastidiosipila sanguinis</name>
    <dbReference type="NCBI Taxonomy" id="236753"/>
    <lineage>
        <taxon>Bacteria</taxon>
        <taxon>Bacillati</taxon>
        <taxon>Bacillota</taxon>
        <taxon>Clostridia</taxon>
        <taxon>Eubacteriales</taxon>
        <taxon>Oscillospiraceae</taxon>
        <taxon>Fastidiosipila</taxon>
    </lineage>
</organism>
<gene>
    <name evidence="12" type="primary">ald</name>
    <name evidence="12" type="ORF">C5Q98_04595</name>
</gene>